<accession>A0A0C3KLD9</accession>
<protein>
    <submittedName>
        <fullName evidence="1">Uncharacterized protein</fullName>
    </submittedName>
</protein>
<evidence type="ECO:0000313" key="1">
    <source>
        <dbReference type="EMBL" id="KIO22218.1"/>
    </source>
</evidence>
<reference evidence="2" key="2">
    <citation type="submission" date="2015-01" db="EMBL/GenBank/DDBJ databases">
        <title>Evolutionary Origins and Diversification of the Mycorrhizal Mutualists.</title>
        <authorList>
            <consortium name="DOE Joint Genome Institute"/>
            <consortium name="Mycorrhizal Genomics Consortium"/>
            <person name="Kohler A."/>
            <person name="Kuo A."/>
            <person name="Nagy L.G."/>
            <person name="Floudas D."/>
            <person name="Copeland A."/>
            <person name="Barry K.W."/>
            <person name="Cichocki N."/>
            <person name="Veneault-Fourrey C."/>
            <person name="LaButti K."/>
            <person name="Lindquist E.A."/>
            <person name="Lipzen A."/>
            <person name="Lundell T."/>
            <person name="Morin E."/>
            <person name="Murat C."/>
            <person name="Riley R."/>
            <person name="Ohm R."/>
            <person name="Sun H."/>
            <person name="Tunlid A."/>
            <person name="Henrissat B."/>
            <person name="Grigoriev I.V."/>
            <person name="Hibbett D.S."/>
            <person name="Martin F."/>
        </authorList>
    </citation>
    <scope>NUCLEOTIDE SEQUENCE [LARGE SCALE GENOMIC DNA]</scope>
    <source>
        <strain evidence="2">MUT 4182</strain>
    </source>
</reference>
<dbReference type="OrthoDB" id="9514740at2759"/>
<dbReference type="EMBL" id="KN823115">
    <property type="protein sequence ID" value="KIO22218.1"/>
    <property type="molecule type" value="Genomic_DNA"/>
</dbReference>
<keyword evidence="2" id="KW-1185">Reference proteome</keyword>
<proteinExistence type="predicted"/>
<dbReference type="AlphaFoldDB" id="A0A0C3KLD9"/>
<reference evidence="1 2" key="1">
    <citation type="submission" date="2014-04" db="EMBL/GenBank/DDBJ databases">
        <authorList>
            <consortium name="DOE Joint Genome Institute"/>
            <person name="Kuo A."/>
            <person name="Girlanda M."/>
            <person name="Perotto S."/>
            <person name="Kohler A."/>
            <person name="Nagy L.G."/>
            <person name="Floudas D."/>
            <person name="Copeland A."/>
            <person name="Barry K.W."/>
            <person name="Cichocki N."/>
            <person name="Veneault-Fourrey C."/>
            <person name="LaButti K."/>
            <person name="Lindquist E.A."/>
            <person name="Lipzen A."/>
            <person name="Lundell T."/>
            <person name="Morin E."/>
            <person name="Murat C."/>
            <person name="Sun H."/>
            <person name="Tunlid A."/>
            <person name="Henrissat B."/>
            <person name="Grigoriev I.V."/>
            <person name="Hibbett D.S."/>
            <person name="Martin F."/>
            <person name="Nordberg H.P."/>
            <person name="Cantor M.N."/>
            <person name="Hua S.X."/>
        </authorList>
    </citation>
    <scope>NUCLEOTIDE SEQUENCE [LARGE SCALE GENOMIC DNA]</scope>
    <source>
        <strain evidence="1 2">MUT 4182</strain>
    </source>
</reference>
<evidence type="ECO:0000313" key="2">
    <source>
        <dbReference type="Proteomes" id="UP000054248"/>
    </source>
</evidence>
<name>A0A0C3KLD9_9AGAM</name>
<dbReference type="HOGENOM" id="CLU_1918601_0_0_1"/>
<organism evidence="1 2">
    <name type="scientific">Tulasnella calospora MUT 4182</name>
    <dbReference type="NCBI Taxonomy" id="1051891"/>
    <lineage>
        <taxon>Eukaryota</taxon>
        <taxon>Fungi</taxon>
        <taxon>Dikarya</taxon>
        <taxon>Basidiomycota</taxon>
        <taxon>Agaricomycotina</taxon>
        <taxon>Agaricomycetes</taxon>
        <taxon>Cantharellales</taxon>
        <taxon>Tulasnellaceae</taxon>
        <taxon>Tulasnella</taxon>
    </lineage>
</organism>
<dbReference type="Proteomes" id="UP000054248">
    <property type="component" value="Unassembled WGS sequence"/>
</dbReference>
<gene>
    <name evidence="1" type="ORF">M407DRAFT_119649</name>
</gene>
<sequence>MLMCRVLAAKAKNLKLTQSDHNLVAAPDGFDSALPVEVSATPSISAAIITKFDRYTSSFTIALELPAISALFLPLDSKLTGLNNRSYLDILPSLPSPSWLFACCSHGSLSASLHELEPPVFVVASSERPSPN</sequence>